<reference evidence="1 2" key="1">
    <citation type="submission" date="2016-03" db="EMBL/GenBank/DDBJ databases">
        <title>Draft genome sequence of Acetobacter malorum CECT 7742, a strain isolated from strawberry vinegar.</title>
        <authorList>
            <person name="Sainz F."/>
            <person name="Mas A."/>
            <person name="Torija M.J."/>
        </authorList>
    </citation>
    <scope>NUCLEOTIDE SEQUENCE [LARGE SCALE GENOMIC DNA]</scope>
    <source>
        <strain evidence="1 2">CECT 7742</strain>
    </source>
</reference>
<evidence type="ECO:0000313" key="2">
    <source>
        <dbReference type="Proteomes" id="UP000077349"/>
    </source>
</evidence>
<comment type="caution">
    <text evidence="1">The sequence shown here is derived from an EMBL/GenBank/DDBJ whole genome shotgun (WGS) entry which is preliminary data.</text>
</comment>
<accession>A0A177FVE0</accession>
<protein>
    <submittedName>
        <fullName evidence="1">Uncharacterized protein</fullName>
    </submittedName>
</protein>
<proteinExistence type="predicted"/>
<organism evidence="1 2">
    <name type="scientific">Acetobacter malorum</name>
    <dbReference type="NCBI Taxonomy" id="178901"/>
    <lineage>
        <taxon>Bacteria</taxon>
        <taxon>Pseudomonadati</taxon>
        <taxon>Pseudomonadota</taxon>
        <taxon>Alphaproteobacteria</taxon>
        <taxon>Acetobacterales</taxon>
        <taxon>Acetobacteraceae</taxon>
        <taxon>Acetobacter</taxon>
    </lineage>
</organism>
<dbReference type="EMBL" id="LVHD01000318">
    <property type="protein sequence ID" value="OAG71516.1"/>
    <property type="molecule type" value="Genomic_DNA"/>
</dbReference>
<name>A0A177FVE0_9PROT</name>
<gene>
    <name evidence="1" type="ORF">Amal_04106</name>
</gene>
<dbReference type="Proteomes" id="UP000077349">
    <property type="component" value="Unassembled WGS sequence"/>
</dbReference>
<dbReference type="AlphaFoldDB" id="A0A177FVE0"/>
<evidence type="ECO:0000313" key="1">
    <source>
        <dbReference type="EMBL" id="OAG71516.1"/>
    </source>
</evidence>
<sequence>MGLGLQATKQVLDCHRTTWPLMFHALHTGQIEQIIQQMLHPLALRGHDTEKFLLGVRVICRRALQCFHKPHQRGQRCAEFVTGIGHKIRMLALGIVRFCFITQRDKHQRMLGAVRRDAQASGPRE</sequence>